<protein>
    <submittedName>
        <fullName evidence="4">Nucleoside-diphosphate-sugar pyrophosphorylase</fullName>
    </submittedName>
</protein>
<name>A0A095ZKG1_9BACT</name>
<accession>A0A095ZKG1</accession>
<keyword evidence="1" id="KW-0808">Transferase</keyword>
<dbReference type="InterPro" id="IPR029044">
    <property type="entry name" value="Nucleotide-diphossugar_trans"/>
</dbReference>
<evidence type="ECO:0000256" key="1">
    <source>
        <dbReference type="ARBA" id="ARBA00022679"/>
    </source>
</evidence>
<dbReference type="SUPFAM" id="SSF53448">
    <property type="entry name" value="Nucleotide-diphospho-sugar transferases"/>
    <property type="match status" value="1"/>
</dbReference>
<evidence type="ECO:0000256" key="2">
    <source>
        <dbReference type="ARBA" id="ARBA00022695"/>
    </source>
</evidence>
<proteinExistence type="predicted"/>
<dbReference type="RefSeq" id="WP_036872801.1">
    <property type="nucleotide sequence ID" value="NZ_JRNN01000064.1"/>
</dbReference>
<dbReference type="OrthoDB" id="9784180at2"/>
<dbReference type="GO" id="GO:0016779">
    <property type="term" value="F:nucleotidyltransferase activity"/>
    <property type="evidence" value="ECO:0007669"/>
    <property type="project" value="UniProtKB-KW"/>
</dbReference>
<dbReference type="Pfam" id="PF12804">
    <property type="entry name" value="NTP_transf_3"/>
    <property type="match status" value="1"/>
</dbReference>
<sequence>MKYAVIAAGEGSRLSKEGIDVPKPLVKVHGESLIDRLIRIFMEHEADEIIVICNEAMPDVYAHLCDLKADGLQGVRVPLRLLMKRTLSSMHSLYAMSTWLKDSPFCLTTVDTVFLEQAFTDYICTFKHSVNHGVDALMGVTRYVDDEKPLYVETDSALNILGFHDQNPGFRTFISGGVYGLHPRVLDTLAQCIERGEHRMRNFQRALIAEQLKVMAYDMGRVMDIDHATDIAKAEEFLRHPASMLSQTP</sequence>
<dbReference type="Gene3D" id="3.90.550.10">
    <property type="entry name" value="Spore Coat Polysaccharide Biosynthesis Protein SpsA, Chain A"/>
    <property type="match status" value="1"/>
</dbReference>
<evidence type="ECO:0000313" key="4">
    <source>
        <dbReference type="EMBL" id="KGF34836.1"/>
    </source>
</evidence>
<feature type="domain" description="MobA-like NTP transferase" evidence="3">
    <location>
        <begin position="5"/>
        <end position="192"/>
    </location>
</feature>
<evidence type="ECO:0000313" key="5">
    <source>
        <dbReference type="Proteomes" id="UP000029556"/>
    </source>
</evidence>
<dbReference type="InterPro" id="IPR025877">
    <property type="entry name" value="MobA-like_NTP_Trfase"/>
</dbReference>
<dbReference type="EMBL" id="JRNN01000064">
    <property type="protein sequence ID" value="KGF34836.1"/>
    <property type="molecule type" value="Genomic_DNA"/>
</dbReference>
<dbReference type="AlphaFoldDB" id="A0A095ZKG1"/>
<evidence type="ECO:0000259" key="3">
    <source>
        <dbReference type="Pfam" id="PF12804"/>
    </source>
</evidence>
<reference evidence="4 5" key="1">
    <citation type="submission" date="2014-07" db="EMBL/GenBank/DDBJ databases">
        <authorList>
            <person name="McCorrison J."/>
            <person name="Sanka R."/>
            <person name="Torralba M."/>
            <person name="Gillis M."/>
            <person name="Haft D.H."/>
            <person name="Methe B."/>
            <person name="Sutton G."/>
            <person name="Nelson K.E."/>
        </authorList>
    </citation>
    <scope>NUCLEOTIDE SEQUENCE [LARGE SCALE GENOMIC DNA]</scope>
    <source>
        <strain evidence="4 5">DNF00853</strain>
    </source>
</reference>
<dbReference type="Proteomes" id="UP000029556">
    <property type="component" value="Unassembled WGS sequence"/>
</dbReference>
<dbReference type="PANTHER" id="PTHR43584:SF8">
    <property type="entry name" value="N-ACETYLMURAMATE ALPHA-1-PHOSPHATE URIDYLYLTRANSFERASE"/>
    <property type="match status" value="1"/>
</dbReference>
<dbReference type="InterPro" id="IPR050065">
    <property type="entry name" value="GlmU-like"/>
</dbReference>
<comment type="caution">
    <text evidence="4">The sequence shown here is derived from an EMBL/GenBank/DDBJ whole genome shotgun (WGS) entry which is preliminary data.</text>
</comment>
<organism evidence="4 5">
    <name type="scientific">Hoylesella buccalis DNF00853</name>
    <dbReference type="NCBI Taxonomy" id="1401074"/>
    <lineage>
        <taxon>Bacteria</taxon>
        <taxon>Pseudomonadati</taxon>
        <taxon>Bacteroidota</taxon>
        <taxon>Bacteroidia</taxon>
        <taxon>Bacteroidales</taxon>
        <taxon>Prevotellaceae</taxon>
        <taxon>Hoylesella</taxon>
    </lineage>
</organism>
<dbReference type="PANTHER" id="PTHR43584">
    <property type="entry name" value="NUCLEOTIDYL TRANSFERASE"/>
    <property type="match status" value="1"/>
</dbReference>
<gene>
    <name evidence="4" type="ORF">HMPREF2137_06650</name>
</gene>
<keyword evidence="2" id="KW-0548">Nucleotidyltransferase</keyword>